<feature type="region of interest" description="Disordered" evidence="7">
    <location>
        <begin position="1"/>
        <end position="88"/>
    </location>
</feature>
<dbReference type="EMBL" id="BQXS01011364">
    <property type="protein sequence ID" value="GKT37012.1"/>
    <property type="molecule type" value="Genomic_DNA"/>
</dbReference>
<proteinExistence type="predicted"/>
<accession>A0ABQ5KX41</accession>
<evidence type="ECO:0000313" key="10">
    <source>
        <dbReference type="EMBL" id="GKT37012.1"/>
    </source>
</evidence>
<dbReference type="SUPFAM" id="SSF81660">
    <property type="entry name" value="Metal cation-transporting ATPase, ATP-binding domain N"/>
    <property type="match status" value="1"/>
</dbReference>
<feature type="transmembrane region" description="Helical" evidence="8">
    <location>
        <begin position="495"/>
        <end position="517"/>
    </location>
</feature>
<dbReference type="SUPFAM" id="SSF81665">
    <property type="entry name" value="Calcium ATPase, transmembrane domain M"/>
    <property type="match status" value="1"/>
</dbReference>
<sequence>MRIGEVEDDEDIKRREKRREKREKEERKRRKKEQKNRKMQSSGSSKDGRFEHTHSTSLLAAIDEGEEHDDEDDSSEDSDDDIPSVTYQASSPDEVALVKFSESVGLTLSERELNWMRITTPSGGSLVYDILEIFPFSSVTKRMAIVVRARDTGKILIIVKGADSVIQSMIRSEGSEWLSENVDGMARDGLRTLVFAEKEVEEEEWSRWKVMYDEAKASVVDRKERVLRVENELLQNMTLLSISGVEDLLQQNVRTSLESLRKAGIKVWMLTGDKVETAKCIARSTSLVDRTQGFSQIIGKDEDAIRRKLKQHIKNGDGNCLVVDGNTLLVALADYPADGRVSDAGCCSGIPQNGPGSLGGGDSLGELLIETACAAPCVVCCRVSPNQKAQMVNLAKKYTGLQTAAIGDGGNDVSMIQAADLGLGLVGKEGKQAAMASDFSIDKFYYVLRLLFWHGRNCYTRGAHMTQFVCARGLVISILQAVFSALFYFSSMSLFSGFLLMGYSVFYTSLPVFAMCFDYDVDSNKVLLYPELYKEVARGKVMSKKTFGIWIINSIYQGGAIMILTIILFHQNFYSVVGISFTALILIELLTLLFTVHHWTWQMIVTEILSVILYFGSLFLLKSYFDWTFMMRWPFWWRVIIITLIAYLPVRLAQWINEKWVNPPMQTKLK</sequence>
<dbReference type="PANTHER" id="PTHR24092:SF5">
    <property type="entry name" value="PHOSPHOLIPID-TRANSPORTING ATPASE"/>
    <property type="match status" value="1"/>
</dbReference>
<dbReference type="InterPro" id="IPR032630">
    <property type="entry name" value="P_typ_ATPase_c"/>
</dbReference>
<dbReference type="PANTHER" id="PTHR24092">
    <property type="entry name" value="PROBABLE PHOSPHOLIPID-TRANSPORTING ATPASE"/>
    <property type="match status" value="1"/>
</dbReference>
<evidence type="ECO:0000256" key="1">
    <source>
        <dbReference type="ARBA" id="ARBA00004141"/>
    </source>
</evidence>
<feature type="transmembrane region" description="Helical" evidence="8">
    <location>
        <begin position="633"/>
        <end position="650"/>
    </location>
</feature>
<evidence type="ECO:0000256" key="3">
    <source>
        <dbReference type="ARBA" id="ARBA00022723"/>
    </source>
</evidence>
<gene>
    <name evidence="10" type="ORF">ADUPG1_009876</name>
</gene>
<evidence type="ECO:0000259" key="9">
    <source>
        <dbReference type="Pfam" id="PF16212"/>
    </source>
</evidence>
<feature type="transmembrane region" description="Helical" evidence="8">
    <location>
        <begin position="603"/>
        <end position="621"/>
    </location>
</feature>
<dbReference type="Proteomes" id="UP001057375">
    <property type="component" value="Unassembled WGS sequence"/>
</dbReference>
<dbReference type="InterPro" id="IPR023214">
    <property type="entry name" value="HAD_sf"/>
</dbReference>
<keyword evidence="2 8" id="KW-0812">Transmembrane</keyword>
<keyword evidence="4" id="KW-0460">Magnesium</keyword>
<evidence type="ECO:0000256" key="5">
    <source>
        <dbReference type="ARBA" id="ARBA00022989"/>
    </source>
</evidence>
<feature type="compositionally biased region" description="Acidic residues" evidence="7">
    <location>
        <begin position="63"/>
        <end position="82"/>
    </location>
</feature>
<feature type="transmembrane region" description="Helical" evidence="8">
    <location>
        <begin position="469"/>
        <end position="489"/>
    </location>
</feature>
<name>A0ABQ5KX41_9EUKA</name>
<evidence type="ECO:0000256" key="7">
    <source>
        <dbReference type="SAM" id="MobiDB-lite"/>
    </source>
</evidence>
<dbReference type="Pfam" id="PF16212">
    <property type="entry name" value="PhoLip_ATPase_C"/>
    <property type="match status" value="1"/>
</dbReference>
<feature type="transmembrane region" description="Helical" evidence="8">
    <location>
        <begin position="573"/>
        <end position="596"/>
    </location>
</feature>
<feature type="domain" description="P-type ATPase C-terminal" evidence="9">
    <location>
        <begin position="434"/>
        <end position="658"/>
    </location>
</feature>
<evidence type="ECO:0000256" key="2">
    <source>
        <dbReference type="ARBA" id="ARBA00022692"/>
    </source>
</evidence>
<evidence type="ECO:0000256" key="6">
    <source>
        <dbReference type="ARBA" id="ARBA00023136"/>
    </source>
</evidence>
<dbReference type="InterPro" id="IPR023298">
    <property type="entry name" value="ATPase_P-typ_TM_dom_sf"/>
</dbReference>
<dbReference type="SUPFAM" id="SSF56784">
    <property type="entry name" value="HAD-like"/>
    <property type="match status" value="1"/>
</dbReference>
<keyword evidence="11" id="KW-1185">Reference proteome</keyword>
<evidence type="ECO:0000256" key="4">
    <source>
        <dbReference type="ARBA" id="ARBA00022842"/>
    </source>
</evidence>
<comment type="subcellular location">
    <subcellularLocation>
        <location evidence="1">Membrane</location>
        <topology evidence="1">Multi-pass membrane protein</topology>
    </subcellularLocation>
</comment>
<evidence type="ECO:0000256" key="8">
    <source>
        <dbReference type="SAM" id="Phobius"/>
    </source>
</evidence>
<dbReference type="NCBIfam" id="TIGR01494">
    <property type="entry name" value="ATPase_P-type"/>
    <property type="match status" value="1"/>
</dbReference>
<protein>
    <submittedName>
        <fullName evidence="10">Probable phospholipid-transporting ATPase IIB</fullName>
    </submittedName>
</protein>
<dbReference type="InterPro" id="IPR023299">
    <property type="entry name" value="ATPase_P-typ_cyto_dom_N"/>
</dbReference>
<keyword evidence="5 8" id="KW-1133">Transmembrane helix</keyword>
<dbReference type="Pfam" id="PF13246">
    <property type="entry name" value="Cation_ATPase"/>
    <property type="match status" value="1"/>
</dbReference>
<feature type="compositionally biased region" description="Acidic residues" evidence="7">
    <location>
        <begin position="1"/>
        <end position="10"/>
    </location>
</feature>
<comment type="caution">
    <text evidence="10">The sequence shown here is derived from an EMBL/GenBank/DDBJ whole genome shotgun (WGS) entry which is preliminary data.</text>
</comment>
<organism evidence="10 11">
    <name type="scientific">Aduncisulcus paluster</name>
    <dbReference type="NCBI Taxonomy" id="2918883"/>
    <lineage>
        <taxon>Eukaryota</taxon>
        <taxon>Metamonada</taxon>
        <taxon>Carpediemonas-like organisms</taxon>
        <taxon>Aduncisulcus</taxon>
    </lineage>
</organism>
<feature type="transmembrane region" description="Helical" evidence="8">
    <location>
        <begin position="547"/>
        <end position="567"/>
    </location>
</feature>
<dbReference type="InterPro" id="IPR036412">
    <property type="entry name" value="HAD-like_sf"/>
</dbReference>
<feature type="compositionally biased region" description="Basic residues" evidence="7">
    <location>
        <begin position="15"/>
        <end position="38"/>
    </location>
</feature>
<dbReference type="Gene3D" id="3.40.1110.10">
    <property type="entry name" value="Calcium-transporting ATPase, cytoplasmic domain N"/>
    <property type="match status" value="1"/>
</dbReference>
<evidence type="ECO:0000313" key="11">
    <source>
        <dbReference type="Proteomes" id="UP001057375"/>
    </source>
</evidence>
<keyword evidence="3" id="KW-0479">Metal-binding</keyword>
<keyword evidence="6 8" id="KW-0472">Membrane</keyword>
<reference evidence="10" key="1">
    <citation type="submission" date="2022-03" db="EMBL/GenBank/DDBJ databases">
        <title>Draft genome sequence of Aduncisulcus paluster, a free-living microaerophilic Fornicata.</title>
        <authorList>
            <person name="Yuyama I."/>
            <person name="Kume K."/>
            <person name="Tamura T."/>
            <person name="Inagaki Y."/>
            <person name="Hashimoto T."/>
        </authorList>
    </citation>
    <scope>NUCLEOTIDE SEQUENCE</scope>
    <source>
        <strain evidence="10">NY0171</strain>
    </source>
</reference>
<dbReference type="InterPro" id="IPR001757">
    <property type="entry name" value="P_typ_ATPase"/>
</dbReference>
<dbReference type="Gene3D" id="3.40.50.1000">
    <property type="entry name" value="HAD superfamily/HAD-like"/>
    <property type="match status" value="1"/>
</dbReference>